<evidence type="ECO:0000256" key="3">
    <source>
        <dbReference type="ARBA" id="ARBA00022750"/>
    </source>
</evidence>
<evidence type="ECO:0000256" key="4">
    <source>
        <dbReference type="ARBA" id="ARBA00022801"/>
    </source>
</evidence>
<feature type="region of interest" description="Disordered" evidence="5">
    <location>
        <begin position="584"/>
        <end position="647"/>
    </location>
</feature>
<dbReference type="Proteomes" id="UP001151760">
    <property type="component" value="Unassembled WGS sequence"/>
</dbReference>
<evidence type="ECO:0000256" key="2">
    <source>
        <dbReference type="ARBA" id="ARBA00022723"/>
    </source>
</evidence>
<dbReference type="InterPro" id="IPR057670">
    <property type="entry name" value="SH3_retrovirus"/>
</dbReference>
<proteinExistence type="predicted"/>
<protein>
    <submittedName>
        <fullName evidence="7">Ribonuclease H-like domain-containing protein</fullName>
    </submittedName>
</protein>
<feature type="compositionally biased region" description="Low complexity" evidence="5">
    <location>
        <begin position="635"/>
        <end position="647"/>
    </location>
</feature>
<dbReference type="Pfam" id="PF13976">
    <property type="entry name" value="gag_pre-integrs"/>
    <property type="match status" value="1"/>
</dbReference>
<feature type="domain" description="Integrase catalytic" evidence="6">
    <location>
        <begin position="389"/>
        <end position="486"/>
    </location>
</feature>
<dbReference type="PROSITE" id="PS50994">
    <property type="entry name" value="INTEGRASE"/>
    <property type="match status" value="1"/>
</dbReference>
<dbReference type="Pfam" id="PF25597">
    <property type="entry name" value="SH3_retrovirus"/>
    <property type="match status" value="1"/>
</dbReference>
<dbReference type="CDD" id="cd09272">
    <property type="entry name" value="RNase_HI_RT_Ty1"/>
    <property type="match status" value="1"/>
</dbReference>
<reference evidence="7" key="2">
    <citation type="submission" date="2022-01" db="EMBL/GenBank/DDBJ databases">
        <authorList>
            <person name="Yamashiro T."/>
            <person name="Shiraishi A."/>
            <person name="Satake H."/>
            <person name="Nakayama K."/>
        </authorList>
    </citation>
    <scope>NUCLEOTIDE SEQUENCE</scope>
</reference>
<dbReference type="SUPFAM" id="SSF56672">
    <property type="entry name" value="DNA/RNA polymerases"/>
    <property type="match status" value="1"/>
</dbReference>
<dbReference type="Pfam" id="PF22936">
    <property type="entry name" value="Pol_BBD"/>
    <property type="match status" value="1"/>
</dbReference>
<keyword evidence="8" id="KW-1185">Reference proteome</keyword>
<dbReference type="PANTHER" id="PTHR42648">
    <property type="entry name" value="TRANSPOSASE, PUTATIVE-RELATED"/>
    <property type="match status" value="1"/>
</dbReference>
<dbReference type="InterPro" id="IPR036397">
    <property type="entry name" value="RNaseH_sf"/>
</dbReference>
<dbReference type="EMBL" id="BQNB010015640">
    <property type="protein sequence ID" value="GJT42383.1"/>
    <property type="molecule type" value="Genomic_DNA"/>
</dbReference>
<dbReference type="SUPFAM" id="SSF53098">
    <property type="entry name" value="Ribonuclease H-like"/>
    <property type="match status" value="1"/>
</dbReference>
<dbReference type="InterPro" id="IPR025724">
    <property type="entry name" value="GAG-pre-integrase_dom"/>
</dbReference>
<dbReference type="InterPro" id="IPR001584">
    <property type="entry name" value="Integrase_cat-core"/>
</dbReference>
<comment type="caution">
    <text evidence="7">The sequence shown here is derived from an EMBL/GenBank/DDBJ whole genome shotgun (WGS) entry which is preliminary data.</text>
</comment>
<accession>A0ABQ5DU10</accession>
<dbReference type="InterPro" id="IPR043502">
    <property type="entry name" value="DNA/RNA_pol_sf"/>
</dbReference>
<evidence type="ECO:0000256" key="1">
    <source>
        <dbReference type="ARBA" id="ARBA00022670"/>
    </source>
</evidence>
<evidence type="ECO:0000259" key="6">
    <source>
        <dbReference type="PROSITE" id="PS50994"/>
    </source>
</evidence>
<evidence type="ECO:0000313" key="8">
    <source>
        <dbReference type="Proteomes" id="UP001151760"/>
    </source>
</evidence>
<dbReference type="InterPro" id="IPR054722">
    <property type="entry name" value="PolX-like_BBD"/>
</dbReference>
<dbReference type="Pfam" id="PF07727">
    <property type="entry name" value="RVT_2"/>
    <property type="match status" value="1"/>
</dbReference>
<gene>
    <name evidence="7" type="ORF">Tco_0951098</name>
</gene>
<keyword evidence="1" id="KW-0645">Protease</keyword>
<dbReference type="InterPro" id="IPR012337">
    <property type="entry name" value="RNaseH-like_sf"/>
</dbReference>
<reference evidence="7" key="1">
    <citation type="journal article" date="2022" name="Int. J. Mol. Sci.">
        <title>Draft Genome of Tanacetum Coccineum: Genomic Comparison of Closely Related Tanacetum-Family Plants.</title>
        <authorList>
            <person name="Yamashiro T."/>
            <person name="Shiraishi A."/>
            <person name="Nakayama K."/>
            <person name="Satake H."/>
        </authorList>
    </citation>
    <scope>NUCLEOTIDE SEQUENCE</scope>
</reference>
<keyword evidence="4" id="KW-0378">Hydrolase</keyword>
<evidence type="ECO:0000313" key="7">
    <source>
        <dbReference type="EMBL" id="GJT42383.1"/>
    </source>
</evidence>
<sequence length="1158" mass="131701">MVKLVWNNAQRVNHQNFSKKTYPCAKKNLVPREVLIKSGLVSINTVRQNISKTAVLVNTARQVNTAHSKPTVIAARPMSYLSKTAHSTVKRPINKNATFKNSNINQRVKTVRDKNVNTARPKAVVNAVKGNNFNTVKASACWVWKPKTKVLDHVSKHNSASITLKKFDYGNPQMDIQDQGVIDIGCSRNMTWNMSYLKNYEEIDGRYVAFGGNSKGGKITRKCTIKTGNLDFKNVYFVRELKFNLFSVSQMCDKRNSVLFNDTECIVLSPNFKLIDESQVLLRVPRKNNMYSVDLKNIVPKGGLTCLFAKATSDESKLWHRRLGHLNFKTMNKLVKGNLVRGLPSKLFENDQTYVACQRESSTKPLDETSGILKSFITGIENLVDHKVKVIRCDNGTEFKNREMNQFCEKKGILRQFSAARTPQQNGVVKRRNRTLIKAARTMLADSKLLTTFWAEAVNTACYVQNKVLVVKPHNKTPYELFHGRTPTLSFMRPFRSPVTILTTIDHLGKFDGKADEGFFVGYSLNSKAFRVFNSRTRIVKENLHIRFSENTPNVVGSGPDWLFDINTLTRTINYEPIVAGTQSNDFAGTKASDNVDPKSSHDDVSKPLSDDRKKVDEDPRKESECIDQEKEDNVNNTNNVNAASTNDVNVVGGKTSIKLLVDLNMPALKDYSIFDFSSDDQDNDAEADMNNLDKTIQVSRNPTIIIHKDHPLDQVIRYLQSATQTRKMSKKLKEHGFEEPKKVIDALKDPSWIEAMQEELLQFKIEAIRLFLAYASFKDFVVYQMDIKSAFLYGKIEEEVFVCQPPGFEDPYFPNRVYKVKKALYGLHQAPRAWYETLSTYLLDNRFQRGKIDKTLFIKRNKGDILLVQVYVNDIIFGSTKKELCIEFEKLMHEKFQMSSIGELTFFLELHVKQKKDGIFISLDKYVAKILKKFGFIKVKTANTPMETQKPLLKDKDGEEVDVHMYRSMIGSLMYHTSLRPDITFAVCACARYQVNPKVSHLQGVKRIFRYLKGQPKLGFWYPKDSHFDLVAYTNSDYARASLDRKSTTGGCQFLRCRLISWQCKKQTVVANSIIKAEYVAASNRVFGLEIGVNVGNSKLMLLGINLILLVKVNAARHNLLLLVKVNAARHNLLLLVKVNAARHELTTAELLLMGLS</sequence>
<dbReference type="InterPro" id="IPR039537">
    <property type="entry name" value="Retrotran_Ty1/copia-like"/>
</dbReference>
<dbReference type="PANTHER" id="PTHR42648:SF32">
    <property type="entry name" value="RIBONUCLEASE H-LIKE DOMAIN, GAG-PRE-INTEGRASE DOMAIN PROTEIN-RELATED"/>
    <property type="match status" value="1"/>
</dbReference>
<dbReference type="Gene3D" id="3.30.420.10">
    <property type="entry name" value="Ribonuclease H-like superfamily/Ribonuclease H"/>
    <property type="match status" value="1"/>
</dbReference>
<keyword evidence="2" id="KW-0479">Metal-binding</keyword>
<feature type="compositionally biased region" description="Basic and acidic residues" evidence="5">
    <location>
        <begin position="594"/>
        <end position="634"/>
    </location>
</feature>
<organism evidence="7 8">
    <name type="scientific">Tanacetum coccineum</name>
    <dbReference type="NCBI Taxonomy" id="301880"/>
    <lineage>
        <taxon>Eukaryota</taxon>
        <taxon>Viridiplantae</taxon>
        <taxon>Streptophyta</taxon>
        <taxon>Embryophyta</taxon>
        <taxon>Tracheophyta</taxon>
        <taxon>Spermatophyta</taxon>
        <taxon>Magnoliopsida</taxon>
        <taxon>eudicotyledons</taxon>
        <taxon>Gunneridae</taxon>
        <taxon>Pentapetalae</taxon>
        <taxon>asterids</taxon>
        <taxon>campanulids</taxon>
        <taxon>Asterales</taxon>
        <taxon>Asteraceae</taxon>
        <taxon>Asteroideae</taxon>
        <taxon>Anthemideae</taxon>
        <taxon>Anthemidinae</taxon>
        <taxon>Tanacetum</taxon>
    </lineage>
</organism>
<dbReference type="InterPro" id="IPR013103">
    <property type="entry name" value="RVT_2"/>
</dbReference>
<evidence type="ECO:0000256" key="5">
    <source>
        <dbReference type="SAM" id="MobiDB-lite"/>
    </source>
</evidence>
<name>A0ABQ5DU10_9ASTR</name>
<keyword evidence="3" id="KW-0064">Aspartyl protease</keyword>